<name>A0A0X8JMZ5_9BACT</name>
<dbReference type="KEGG" id="doa:AXF15_00465"/>
<dbReference type="EMBL" id="CP014230">
    <property type="protein sequence ID" value="AMD91735.1"/>
    <property type="molecule type" value="Genomic_DNA"/>
</dbReference>
<gene>
    <name evidence="1" type="ORF">AXF15_00465</name>
</gene>
<dbReference type="AlphaFoldDB" id="A0A0X8JMZ5"/>
<accession>A0A0X8JMZ5</accession>
<proteinExistence type="predicted"/>
<sequence length="67" mass="7584">MYFLAFRRLTYFYQVPPKRTMLGGVEVDMKVSSASFGFESLQGSEKEAEVCLNSLPLAFMSVTARHL</sequence>
<dbReference type="Proteomes" id="UP000063964">
    <property type="component" value="Chromosome"/>
</dbReference>
<evidence type="ECO:0000313" key="1">
    <source>
        <dbReference type="EMBL" id="AMD91735.1"/>
    </source>
</evidence>
<keyword evidence="2" id="KW-1185">Reference proteome</keyword>
<protein>
    <submittedName>
        <fullName evidence="1">Uncharacterized protein</fullName>
    </submittedName>
</protein>
<evidence type="ECO:0000313" key="2">
    <source>
        <dbReference type="Proteomes" id="UP000063964"/>
    </source>
</evidence>
<organism evidence="1 2">
    <name type="scientific">Desulfomicrobium orale DSM 12838</name>
    <dbReference type="NCBI Taxonomy" id="888061"/>
    <lineage>
        <taxon>Bacteria</taxon>
        <taxon>Pseudomonadati</taxon>
        <taxon>Thermodesulfobacteriota</taxon>
        <taxon>Desulfovibrionia</taxon>
        <taxon>Desulfovibrionales</taxon>
        <taxon>Desulfomicrobiaceae</taxon>
        <taxon>Desulfomicrobium</taxon>
    </lineage>
</organism>
<reference evidence="2" key="1">
    <citation type="submission" date="2016-02" db="EMBL/GenBank/DDBJ databases">
        <authorList>
            <person name="Holder M.E."/>
            <person name="Ajami N.J."/>
            <person name="Petrosino J.F."/>
        </authorList>
    </citation>
    <scope>NUCLEOTIDE SEQUENCE [LARGE SCALE GENOMIC DNA]</scope>
    <source>
        <strain evidence="2">DSM 12838</strain>
    </source>
</reference>